<organism evidence="1 2">
    <name type="scientific">Chitinophaga pollutisoli</name>
    <dbReference type="NCBI Taxonomy" id="3133966"/>
    <lineage>
        <taxon>Bacteria</taxon>
        <taxon>Pseudomonadati</taxon>
        <taxon>Bacteroidota</taxon>
        <taxon>Chitinophagia</taxon>
        <taxon>Chitinophagales</taxon>
        <taxon>Chitinophagaceae</taxon>
        <taxon>Chitinophaga</taxon>
    </lineage>
</organism>
<evidence type="ECO:0000313" key="1">
    <source>
        <dbReference type="EMBL" id="WZN41705.1"/>
    </source>
</evidence>
<dbReference type="RefSeq" id="WP_341836553.1">
    <property type="nucleotide sequence ID" value="NZ_CP149822.1"/>
</dbReference>
<accession>A0ABZ2YR21</accession>
<keyword evidence="2" id="KW-1185">Reference proteome</keyword>
<evidence type="ECO:0000313" key="2">
    <source>
        <dbReference type="Proteomes" id="UP001485459"/>
    </source>
</evidence>
<dbReference type="Proteomes" id="UP001485459">
    <property type="component" value="Chromosome"/>
</dbReference>
<name>A0ABZ2YR21_9BACT</name>
<protein>
    <submittedName>
        <fullName evidence="1">Uncharacterized protein</fullName>
    </submittedName>
</protein>
<reference evidence="2" key="1">
    <citation type="submission" date="2024-03" db="EMBL/GenBank/DDBJ databases">
        <title>Chitinophaga horti sp. nov., isolated from garden soil.</title>
        <authorList>
            <person name="Lee D.S."/>
            <person name="Han D.M."/>
            <person name="Baek J.H."/>
            <person name="Choi D.G."/>
            <person name="Jeon J.H."/>
            <person name="Jeon C.O."/>
        </authorList>
    </citation>
    <scope>NUCLEOTIDE SEQUENCE [LARGE SCALE GENOMIC DNA]</scope>
    <source>
        <strain evidence="2">GPA1</strain>
    </source>
</reference>
<proteinExistence type="predicted"/>
<dbReference type="EMBL" id="CP149822">
    <property type="protein sequence ID" value="WZN41705.1"/>
    <property type="molecule type" value="Genomic_DNA"/>
</dbReference>
<sequence>MKKKNTAEIKPVTVNELKKEMLSLPHAELVEICLRLAKFRKENKELLSYLLFDASYPETYLDQVKAYIDAEFDGMGTTQAYLAKKTVRKILRVTNKHIRFTQSKTVEVELLLYFCKRLRRAGDLLRQSVQLGNLYAQQLRKIDKLIDAQHEDLQYDYRRQLEQLVKV</sequence>
<gene>
    <name evidence="1" type="ORF">WJU16_01460</name>
</gene>